<reference evidence="3 4" key="1">
    <citation type="submission" date="2018-11" db="EMBL/GenBank/DDBJ databases">
        <authorList>
            <consortium name="Pathogen Informatics"/>
        </authorList>
    </citation>
    <scope>NUCLEOTIDE SEQUENCE [LARGE SCALE GENOMIC DNA]</scope>
</reference>
<evidence type="ECO:0000313" key="5">
    <source>
        <dbReference type="WBParaSite" id="HPBE_0002654901-mRNA-1"/>
    </source>
</evidence>
<reference evidence="5" key="2">
    <citation type="submission" date="2019-09" db="UniProtKB">
        <authorList>
            <consortium name="WormBaseParasite"/>
        </authorList>
    </citation>
    <scope>IDENTIFICATION</scope>
</reference>
<evidence type="ECO:0000256" key="2">
    <source>
        <dbReference type="SAM" id="MobiDB-lite"/>
    </source>
</evidence>
<proteinExistence type="predicted"/>
<organism evidence="4 5">
    <name type="scientific">Heligmosomoides polygyrus</name>
    <name type="common">Parasitic roundworm</name>
    <dbReference type="NCBI Taxonomy" id="6339"/>
    <lineage>
        <taxon>Eukaryota</taxon>
        <taxon>Metazoa</taxon>
        <taxon>Ecdysozoa</taxon>
        <taxon>Nematoda</taxon>
        <taxon>Chromadorea</taxon>
        <taxon>Rhabditida</taxon>
        <taxon>Rhabditina</taxon>
        <taxon>Rhabditomorpha</taxon>
        <taxon>Strongyloidea</taxon>
        <taxon>Heligmosomidae</taxon>
        <taxon>Heligmosomoides</taxon>
    </lineage>
</organism>
<evidence type="ECO:0000256" key="1">
    <source>
        <dbReference type="SAM" id="Coils"/>
    </source>
</evidence>
<dbReference type="WBParaSite" id="HPBE_0002654901-mRNA-1">
    <property type="protein sequence ID" value="HPBE_0002654901-mRNA-1"/>
    <property type="gene ID" value="HPBE_0002654901"/>
</dbReference>
<protein>
    <submittedName>
        <fullName evidence="5">Retrotrans_gag domain-containing protein</fullName>
    </submittedName>
</protein>
<feature type="coiled-coil region" evidence="1">
    <location>
        <begin position="67"/>
        <end position="97"/>
    </location>
</feature>
<evidence type="ECO:0000313" key="4">
    <source>
        <dbReference type="Proteomes" id="UP000050761"/>
    </source>
</evidence>
<keyword evidence="1" id="KW-0175">Coiled coil</keyword>
<feature type="region of interest" description="Disordered" evidence="2">
    <location>
        <begin position="105"/>
        <end position="136"/>
    </location>
</feature>
<evidence type="ECO:0000313" key="3">
    <source>
        <dbReference type="EMBL" id="VDP58183.1"/>
    </source>
</evidence>
<dbReference type="Proteomes" id="UP000050761">
    <property type="component" value="Unassembled WGS sequence"/>
</dbReference>
<feature type="compositionally biased region" description="Basic and acidic residues" evidence="2">
    <location>
        <begin position="123"/>
        <end position="133"/>
    </location>
</feature>
<keyword evidence="4" id="KW-1185">Reference proteome</keyword>
<accession>A0A183GV29</accession>
<dbReference type="AlphaFoldDB" id="A0A183GV29"/>
<accession>A0A3P8IK28</accession>
<dbReference type="EMBL" id="UZAH01040229">
    <property type="protein sequence ID" value="VDP58183.1"/>
    <property type="molecule type" value="Genomic_DNA"/>
</dbReference>
<name>A0A183GV29_HELPZ</name>
<sequence>MADVEMIADDLEEEFRKLCGEDQPASLQACDRVRKAVNNIEVRIVAEVSKVMRCGHPGRDKIEQEEASRQRCELEELAEVKKRLAEREAELLRLRQQVELPMGTVKESAAEEHPGWLRRQRIQGKDDDSRAQDSEQMGSPRYLALLEVRPYSGEDPAYSGEDPAYGFDAFLESFVLKYPRDSWARAERGVLLRSKLTGRARKQYEALPAAIREGSFDAQVEALRGACRAEARNHRIVALGEFKKLRMKEGQSVADFCVELERLTRRAHPQMDEAALDAQRAQLLYEHLAHWNDSYHLMKVRRMKG</sequence>
<gene>
    <name evidence="3" type="ORF">HPBE_LOCUS26550</name>
</gene>